<name>A0A162SJN5_9CLOT</name>
<evidence type="ECO:0000313" key="1">
    <source>
        <dbReference type="EMBL" id="KZL91364.1"/>
    </source>
</evidence>
<reference evidence="1 2" key="1">
    <citation type="submission" date="2016-04" db="EMBL/GenBank/DDBJ databases">
        <title>Genome sequence of Clostridium magnum DSM 2767.</title>
        <authorList>
            <person name="Poehlein A."/>
            <person name="Uhlig R."/>
            <person name="Fischer R."/>
            <person name="Bahl H."/>
            <person name="Daniel R."/>
        </authorList>
    </citation>
    <scope>NUCLEOTIDE SEQUENCE [LARGE SCALE GENOMIC DNA]</scope>
    <source>
        <strain evidence="1 2">DSM 2767</strain>
    </source>
</reference>
<protein>
    <submittedName>
        <fullName evidence="1">Iron only nitrogenase protein AnfO</fullName>
    </submittedName>
</protein>
<proteinExistence type="predicted"/>
<sequence length="93" mass="10999">MNNETILKPIKNGDDGSYYIDLRIITENNEKITSKQVLLPFFHNTVFKELEITCDHIPPWFGMELKQLNLQFYSEPIEETGFKVKVYPIDYQI</sequence>
<organism evidence="1 2">
    <name type="scientific">Clostridium magnum DSM 2767</name>
    <dbReference type="NCBI Taxonomy" id="1121326"/>
    <lineage>
        <taxon>Bacteria</taxon>
        <taxon>Bacillati</taxon>
        <taxon>Bacillota</taxon>
        <taxon>Clostridia</taxon>
        <taxon>Eubacteriales</taxon>
        <taxon>Clostridiaceae</taxon>
        <taxon>Clostridium</taxon>
    </lineage>
</organism>
<evidence type="ECO:0000313" key="2">
    <source>
        <dbReference type="Proteomes" id="UP000076603"/>
    </source>
</evidence>
<dbReference type="Pfam" id="PF09582">
    <property type="entry name" value="AnfO_nitrog"/>
    <property type="match status" value="1"/>
</dbReference>
<dbReference type="EMBL" id="LWAE01000003">
    <property type="protein sequence ID" value="KZL91364.1"/>
    <property type="molecule type" value="Genomic_DNA"/>
</dbReference>
<keyword evidence="2" id="KW-1185">Reference proteome</keyword>
<comment type="caution">
    <text evidence="1">The sequence shown here is derived from an EMBL/GenBank/DDBJ whole genome shotgun (WGS) entry which is preliminary data.</text>
</comment>
<dbReference type="Proteomes" id="UP000076603">
    <property type="component" value="Unassembled WGS sequence"/>
</dbReference>
<dbReference type="OrthoDB" id="200286at2"/>
<accession>A0A162SJN5</accession>
<dbReference type="PATRIC" id="fig|1121326.3.peg.3150"/>
<gene>
    <name evidence="1" type="ORF">CLMAG_31230</name>
</gene>
<dbReference type="STRING" id="1121326.CLMAG_31230"/>
<dbReference type="InterPro" id="IPR014287">
    <property type="entry name" value="Nase_Fe-Fe_AnfO"/>
</dbReference>
<dbReference type="AlphaFoldDB" id="A0A162SJN5"/>
<dbReference type="RefSeq" id="WP_066623980.1">
    <property type="nucleotide sequence ID" value="NZ_FQXL01000005.1"/>
</dbReference>